<dbReference type="PANTHER" id="PTHR35810">
    <property type="entry name" value="CYTOPLASMIC PROTEIN-RELATED"/>
    <property type="match status" value="1"/>
</dbReference>
<gene>
    <name evidence="1" type="ORF">PCLFYP37_00771</name>
</gene>
<organism evidence="1">
    <name type="scientific">Paraprevotella clara</name>
    <dbReference type="NCBI Taxonomy" id="454154"/>
    <lineage>
        <taxon>Bacteria</taxon>
        <taxon>Pseudomonadati</taxon>
        <taxon>Bacteroidota</taxon>
        <taxon>Bacteroidia</taxon>
        <taxon>Bacteroidales</taxon>
        <taxon>Prevotellaceae</taxon>
        <taxon>Paraprevotella</taxon>
    </lineage>
</organism>
<protein>
    <recommendedName>
        <fullName evidence="2">Bro-N domain-containing protein</fullName>
    </recommendedName>
</protein>
<sequence>MNRGTLKIEPSHTNGVQVSLILSDDGTVWMSVEEIAHTFNILAASVVRQIKKILAAGELYEKEVRREQTITLPDGRLCIAEYYNLDMIIALCFSIKSYPCVVFRRWIRQRLVQTLKSKSTTPLILQIRADGIIN</sequence>
<dbReference type="EMBL" id="CACRUT010000034">
    <property type="protein sequence ID" value="VYU70505.1"/>
    <property type="molecule type" value="Genomic_DNA"/>
</dbReference>
<accession>A0A6N3H1G6</accession>
<reference evidence="1" key="1">
    <citation type="submission" date="2019-11" db="EMBL/GenBank/DDBJ databases">
        <authorList>
            <person name="Feng L."/>
        </authorList>
    </citation>
    <scope>NUCLEOTIDE SEQUENCE</scope>
    <source>
        <strain evidence="1">PclaraLFYP37</strain>
    </source>
</reference>
<evidence type="ECO:0008006" key="2">
    <source>
        <dbReference type="Google" id="ProtNLM"/>
    </source>
</evidence>
<dbReference type="PANTHER" id="PTHR35810:SF1">
    <property type="entry name" value="CYTOPLASMIC PROTEIN"/>
    <property type="match status" value="1"/>
</dbReference>
<name>A0A6N3H1G6_9BACT</name>
<proteinExistence type="predicted"/>
<dbReference type="RefSeq" id="WP_412442848.1">
    <property type="nucleotide sequence ID" value="NZ_CACRUT010000034.1"/>
</dbReference>
<dbReference type="AlphaFoldDB" id="A0A6N3H1G6"/>
<evidence type="ECO:0000313" key="1">
    <source>
        <dbReference type="EMBL" id="VYU70505.1"/>
    </source>
</evidence>